<name>A0A6P8AYQ5_PYRGI</name>
<organism evidence="3 4">
    <name type="scientific">Pyricularia grisea</name>
    <name type="common">Crabgrass-specific blast fungus</name>
    <name type="synonym">Magnaporthe grisea</name>
    <dbReference type="NCBI Taxonomy" id="148305"/>
    <lineage>
        <taxon>Eukaryota</taxon>
        <taxon>Fungi</taxon>
        <taxon>Dikarya</taxon>
        <taxon>Ascomycota</taxon>
        <taxon>Pezizomycotina</taxon>
        <taxon>Sordariomycetes</taxon>
        <taxon>Sordariomycetidae</taxon>
        <taxon>Magnaporthales</taxon>
        <taxon>Pyriculariaceae</taxon>
        <taxon>Pyricularia</taxon>
    </lineage>
</organism>
<keyword evidence="3" id="KW-1185">Reference proteome</keyword>
<dbReference type="Proteomes" id="UP000515153">
    <property type="component" value="Chromosome VII"/>
</dbReference>
<dbReference type="Pfam" id="PF04938">
    <property type="entry name" value="SIP1"/>
    <property type="match status" value="1"/>
</dbReference>
<dbReference type="Gene3D" id="1.20.58.1070">
    <property type="match status" value="1"/>
</dbReference>
<protein>
    <submittedName>
        <fullName evidence="4">Uncharacterized protein</fullName>
    </submittedName>
</protein>
<gene>
    <name evidence="4" type="ORF">PgNI_10502</name>
</gene>
<dbReference type="GO" id="GO:0005634">
    <property type="term" value="C:nucleus"/>
    <property type="evidence" value="ECO:0007669"/>
    <property type="project" value="TreeGrafter"/>
</dbReference>
<feature type="compositionally biased region" description="Acidic residues" evidence="2">
    <location>
        <begin position="346"/>
        <end position="357"/>
    </location>
</feature>
<dbReference type="KEGG" id="pgri:PgNI_10502"/>
<dbReference type="GeneID" id="41965381"/>
<dbReference type="GO" id="GO:0000387">
    <property type="term" value="P:spliceosomal snRNP assembly"/>
    <property type="evidence" value="ECO:0007669"/>
    <property type="project" value="InterPro"/>
</dbReference>
<dbReference type="AlphaFoldDB" id="A0A6P8AYQ5"/>
<proteinExistence type="inferred from homology"/>
<feature type="region of interest" description="Disordered" evidence="2">
    <location>
        <begin position="395"/>
        <end position="414"/>
    </location>
</feature>
<dbReference type="RefSeq" id="XP_030980055.1">
    <property type="nucleotide sequence ID" value="XM_031130473.1"/>
</dbReference>
<reference evidence="4" key="2">
    <citation type="submission" date="2019-10" db="EMBL/GenBank/DDBJ databases">
        <authorList>
            <consortium name="NCBI Genome Project"/>
        </authorList>
    </citation>
    <scope>NUCLEOTIDE SEQUENCE</scope>
    <source>
        <strain evidence="4">NI907</strain>
    </source>
</reference>
<feature type="compositionally biased region" description="Polar residues" evidence="2">
    <location>
        <begin position="359"/>
        <end position="369"/>
    </location>
</feature>
<feature type="region of interest" description="Disordered" evidence="2">
    <location>
        <begin position="326"/>
        <end position="378"/>
    </location>
</feature>
<reference evidence="3 4" key="1">
    <citation type="journal article" date="2019" name="Mol. Biol. Evol.">
        <title>Blast fungal genomes show frequent chromosomal changes, gene gains and losses, and effector gene turnover.</title>
        <authorList>
            <person name="Gomez Luciano L.B."/>
            <person name="Jason Tsai I."/>
            <person name="Chuma I."/>
            <person name="Tosa Y."/>
            <person name="Chen Y.H."/>
            <person name="Li J.Y."/>
            <person name="Li M.Y."/>
            <person name="Jade Lu M.Y."/>
            <person name="Nakayashiki H."/>
            <person name="Li W.H."/>
        </authorList>
    </citation>
    <scope>NUCLEOTIDE SEQUENCE [LARGE SCALE GENOMIC DNA]</scope>
    <source>
        <strain evidence="3 4">NI907</strain>
    </source>
</reference>
<comment type="similarity">
    <text evidence="1">Belongs to the gemin-2 family.</text>
</comment>
<dbReference type="GO" id="GO:0032797">
    <property type="term" value="C:SMN complex"/>
    <property type="evidence" value="ECO:0007669"/>
    <property type="project" value="TreeGrafter"/>
</dbReference>
<evidence type="ECO:0000256" key="1">
    <source>
        <dbReference type="ARBA" id="ARBA00025758"/>
    </source>
</evidence>
<dbReference type="InterPro" id="IPR035426">
    <property type="entry name" value="Gemin2/Brr1"/>
</dbReference>
<feature type="compositionally biased region" description="Acidic residues" evidence="2">
    <location>
        <begin position="398"/>
        <end position="414"/>
    </location>
</feature>
<evidence type="ECO:0000313" key="4">
    <source>
        <dbReference type="RefSeq" id="XP_030980055.1"/>
    </source>
</evidence>
<dbReference type="PANTHER" id="PTHR12794:SF0">
    <property type="entry name" value="GEM-ASSOCIATED PROTEIN 2"/>
    <property type="match status" value="1"/>
</dbReference>
<evidence type="ECO:0000313" key="3">
    <source>
        <dbReference type="Proteomes" id="UP000515153"/>
    </source>
</evidence>
<feature type="compositionally biased region" description="Basic residues" evidence="2">
    <location>
        <begin position="19"/>
        <end position="28"/>
    </location>
</feature>
<evidence type="ECO:0000256" key="2">
    <source>
        <dbReference type="SAM" id="MobiDB-lite"/>
    </source>
</evidence>
<reference evidence="4" key="3">
    <citation type="submission" date="2025-08" db="UniProtKB">
        <authorList>
            <consortium name="RefSeq"/>
        </authorList>
    </citation>
    <scope>IDENTIFICATION</scope>
    <source>
        <strain evidence="4">NI907</strain>
    </source>
</reference>
<feature type="region of interest" description="Disordered" evidence="2">
    <location>
        <begin position="1"/>
        <end position="59"/>
    </location>
</feature>
<accession>A0A6P8AYQ5</accession>
<dbReference type="PANTHER" id="PTHR12794">
    <property type="entry name" value="GEMIN2"/>
    <property type="match status" value="1"/>
</dbReference>
<sequence length="501" mass="55248">MSTAKRRNSTDQDGSAPPKKQRRDRHAKGGQPDVDETYGQRYVFANLDDPTAPSSDEEFEVEDEGDALAYLRSVREEASVIPHLLSAPKAGPQLPPKLREKQDISYDDDHVNDDIPDSPMDRSIYHDGVGDSRGYYHDGAYTAMPDLQDDQNDTNGEDITAEAAAEEARKARVCEALYGSIISRFESMRAIVHQEPPDDALLELSSDHGFEVNPFGSSKGGQKSYTTWSWRLRNTDPQPAQIAAMDRTAAFRLIRVILSDIRMLKRGHDITERTSAWLWALLAKLPDAGELDYTDVGVVRDLGKRAVLMMTSLAHMTALREQVELGQHDRHDEDAGSDAAAPLNEGEVEDYEGEEEMNGATQDSSGATNDHNDDTDIAATNGDAEAVVPAQSALDAEGASEDEPMDLEDGELDEGEVADDTARADDGSGDLEAIKARLLGDLEPPINIEPEIGPSEHDDWEAAKLRSRMNMRMTLNMILTVAGEFYGQRDLLEFRDPFRGM</sequence>